<dbReference type="GO" id="GO:0000160">
    <property type="term" value="P:phosphorelay signal transduction system"/>
    <property type="evidence" value="ECO:0007669"/>
    <property type="project" value="InterPro"/>
</dbReference>
<feature type="modified residue" description="4-aspartylphosphate" evidence="1">
    <location>
        <position position="60"/>
    </location>
</feature>
<evidence type="ECO:0000256" key="1">
    <source>
        <dbReference type="PROSITE-ProRule" id="PRU00169"/>
    </source>
</evidence>
<dbReference type="Pfam" id="PF00072">
    <property type="entry name" value="Response_reg"/>
    <property type="match status" value="1"/>
</dbReference>
<dbReference type="Gene3D" id="3.40.50.2300">
    <property type="match status" value="1"/>
</dbReference>
<dbReference type="PANTHER" id="PTHR44520">
    <property type="entry name" value="RESPONSE REGULATOR RCP1-RELATED"/>
    <property type="match status" value="1"/>
</dbReference>
<evidence type="ECO:0000313" key="4">
    <source>
        <dbReference type="Proteomes" id="UP000245250"/>
    </source>
</evidence>
<name>A0A2S1YKP0_9FLAO</name>
<dbReference type="InterPro" id="IPR011006">
    <property type="entry name" value="CheY-like_superfamily"/>
</dbReference>
<dbReference type="SMART" id="SM00448">
    <property type="entry name" value="REC"/>
    <property type="match status" value="1"/>
</dbReference>
<evidence type="ECO:0000259" key="2">
    <source>
        <dbReference type="PROSITE" id="PS50110"/>
    </source>
</evidence>
<dbReference type="EMBL" id="CP029255">
    <property type="protein sequence ID" value="AWK04647.1"/>
    <property type="molecule type" value="Genomic_DNA"/>
</dbReference>
<dbReference type="InterPro" id="IPR052893">
    <property type="entry name" value="TCS_response_regulator"/>
</dbReference>
<dbReference type="PANTHER" id="PTHR44520:SF2">
    <property type="entry name" value="RESPONSE REGULATOR RCP1"/>
    <property type="match status" value="1"/>
</dbReference>
<reference evidence="3 4" key="1">
    <citation type="submission" date="2018-05" db="EMBL/GenBank/DDBJ databases">
        <title>Genome sequencing of Flavobacterium sp. HYN0056.</title>
        <authorList>
            <person name="Yi H."/>
            <person name="Baek C."/>
        </authorList>
    </citation>
    <scope>NUCLEOTIDE SEQUENCE [LARGE SCALE GENOMIC DNA]</scope>
    <source>
        <strain evidence="3 4">HYN0056</strain>
    </source>
</reference>
<organism evidence="3 4">
    <name type="scientific">Flavobacterium crocinum</name>
    <dbReference type="NCBI Taxonomy" id="2183896"/>
    <lineage>
        <taxon>Bacteria</taxon>
        <taxon>Pseudomonadati</taxon>
        <taxon>Bacteroidota</taxon>
        <taxon>Flavobacteriia</taxon>
        <taxon>Flavobacteriales</taxon>
        <taxon>Flavobacteriaceae</taxon>
        <taxon>Flavobacterium</taxon>
    </lineage>
</organism>
<protein>
    <submittedName>
        <fullName evidence="3">Response regulator</fullName>
    </submittedName>
</protein>
<dbReference type="KEGG" id="fcr:HYN56_10570"/>
<dbReference type="AlphaFoldDB" id="A0A2S1YKP0"/>
<dbReference type="InterPro" id="IPR001789">
    <property type="entry name" value="Sig_transdc_resp-reg_receiver"/>
</dbReference>
<dbReference type="SUPFAM" id="SSF52172">
    <property type="entry name" value="CheY-like"/>
    <property type="match status" value="1"/>
</dbReference>
<accession>A0A2S1YKP0</accession>
<sequence length="127" mass="15067">MPFRSQFIIIEDNLIDQFVTKKLLKKGLDINPLYIANNGKEGIDWLVKNPNHHSLIILLDIQMPIMNGFEFLDEFDRLPENVKNRIEIFVLSSTLDSDEIKKIRENKYVSDFWNKPFRLELLQKTFV</sequence>
<evidence type="ECO:0000313" key="3">
    <source>
        <dbReference type="EMBL" id="AWK04647.1"/>
    </source>
</evidence>
<keyword evidence="1" id="KW-0597">Phosphoprotein</keyword>
<dbReference type="Proteomes" id="UP000245250">
    <property type="component" value="Chromosome"/>
</dbReference>
<keyword evidence="4" id="KW-1185">Reference proteome</keyword>
<dbReference type="RefSeq" id="WP_109192132.1">
    <property type="nucleotide sequence ID" value="NZ_CP029255.1"/>
</dbReference>
<gene>
    <name evidence="3" type="ORF">HYN56_10570</name>
</gene>
<feature type="domain" description="Response regulatory" evidence="2">
    <location>
        <begin position="6"/>
        <end position="127"/>
    </location>
</feature>
<dbReference type="PROSITE" id="PS50110">
    <property type="entry name" value="RESPONSE_REGULATORY"/>
    <property type="match status" value="1"/>
</dbReference>
<dbReference type="OrthoDB" id="673128at2"/>
<proteinExistence type="predicted"/>